<name>A0A937DIA3_9BACT</name>
<reference evidence="2" key="1">
    <citation type="submission" date="2021-01" db="EMBL/GenBank/DDBJ databases">
        <title>Marivirga sp. nov., isolated from intertidal surface sediments.</title>
        <authorList>
            <person name="Zhang M."/>
        </authorList>
    </citation>
    <scope>NUCLEOTIDE SEQUENCE</scope>
    <source>
        <strain evidence="2">SM1354</strain>
    </source>
</reference>
<dbReference type="AlphaFoldDB" id="A0A937DIA3"/>
<keyword evidence="3" id="KW-1185">Reference proteome</keyword>
<evidence type="ECO:0000313" key="2">
    <source>
        <dbReference type="EMBL" id="MBL0763956.1"/>
    </source>
</evidence>
<sequence length="214" mass="24493">MRKILFASFFITLSWACSEEEKKAKEFPEYEGPTMEVDSSTILYSDSAVVRVKIMAPKQLEFENGDKEFPNTIFIEFFEPSGELSSTLEADKAFYTKETDLYKATGDVEVIGYLEPQKLNTEELFWSPKKEEIYTETFVRIETDDQISTGTGLTAKQDFSSYRILEPKGTIYLENDSSESNSSPQPEPIQEKKDEPKRLKAPDKKLLKSQAEND</sequence>
<dbReference type="Pfam" id="PF06835">
    <property type="entry name" value="LptC"/>
    <property type="match status" value="1"/>
</dbReference>
<dbReference type="NCBIfam" id="TIGR04409">
    <property type="entry name" value="LptC_YrbK"/>
    <property type="match status" value="1"/>
</dbReference>
<evidence type="ECO:0000256" key="1">
    <source>
        <dbReference type="SAM" id="MobiDB-lite"/>
    </source>
</evidence>
<feature type="compositionally biased region" description="Basic and acidic residues" evidence="1">
    <location>
        <begin position="189"/>
        <end position="206"/>
    </location>
</feature>
<dbReference type="Proteomes" id="UP000642920">
    <property type="component" value="Unassembled WGS sequence"/>
</dbReference>
<dbReference type="EMBL" id="JAERQG010000001">
    <property type="protein sequence ID" value="MBL0763956.1"/>
    <property type="molecule type" value="Genomic_DNA"/>
</dbReference>
<dbReference type="RefSeq" id="WP_201917081.1">
    <property type="nucleotide sequence ID" value="NZ_JAERQG010000001.1"/>
</dbReference>
<gene>
    <name evidence="2" type="primary">lptC</name>
    <name evidence="2" type="ORF">JKP34_01755</name>
</gene>
<protein>
    <submittedName>
        <fullName evidence="2">LPS export ABC transporter periplasmic protein LptC</fullName>
    </submittedName>
</protein>
<comment type="caution">
    <text evidence="2">The sequence shown here is derived from an EMBL/GenBank/DDBJ whole genome shotgun (WGS) entry which is preliminary data.</text>
</comment>
<feature type="region of interest" description="Disordered" evidence="1">
    <location>
        <begin position="170"/>
        <end position="214"/>
    </location>
</feature>
<proteinExistence type="predicted"/>
<dbReference type="InterPro" id="IPR026265">
    <property type="entry name" value="LptC"/>
</dbReference>
<dbReference type="GO" id="GO:0015221">
    <property type="term" value="F:lipopolysaccharide transmembrane transporter activity"/>
    <property type="evidence" value="ECO:0007669"/>
    <property type="project" value="InterPro"/>
</dbReference>
<dbReference type="Gene3D" id="2.60.450.10">
    <property type="entry name" value="Lipopolysaccharide (LPS) transport protein A like domain"/>
    <property type="match status" value="1"/>
</dbReference>
<organism evidence="2 3">
    <name type="scientific">Marivirga atlantica</name>
    <dbReference type="NCBI Taxonomy" id="1548457"/>
    <lineage>
        <taxon>Bacteria</taxon>
        <taxon>Pseudomonadati</taxon>
        <taxon>Bacteroidota</taxon>
        <taxon>Cytophagia</taxon>
        <taxon>Cytophagales</taxon>
        <taxon>Marivirgaceae</taxon>
        <taxon>Marivirga</taxon>
    </lineage>
</organism>
<dbReference type="InterPro" id="IPR010664">
    <property type="entry name" value="LipoPS_assembly_LptC-rel"/>
</dbReference>
<evidence type="ECO:0000313" key="3">
    <source>
        <dbReference type="Proteomes" id="UP000642920"/>
    </source>
</evidence>
<dbReference type="GO" id="GO:0005886">
    <property type="term" value="C:plasma membrane"/>
    <property type="evidence" value="ECO:0007669"/>
    <property type="project" value="InterPro"/>
</dbReference>
<feature type="compositionally biased region" description="Low complexity" evidence="1">
    <location>
        <begin position="174"/>
        <end position="184"/>
    </location>
</feature>
<accession>A0A937DIA3</accession>